<evidence type="ECO:0000313" key="1">
    <source>
        <dbReference type="EMBL" id="GAI61011.1"/>
    </source>
</evidence>
<feature type="non-terminal residue" evidence="1">
    <location>
        <position position="1"/>
    </location>
</feature>
<protein>
    <submittedName>
        <fullName evidence="1">Uncharacterized protein</fullName>
    </submittedName>
</protein>
<dbReference type="AlphaFoldDB" id="X1R1R8"/>
<reference evidence="1" key="1">
    <citation type="journal article" date="2014" name="Front. Microbiol.">
        <title>High frequency of phylogenetically diverse reductive dehalogenase-homologous genes in deep subseafloor sedimentary metagenomes.</title>
        <authorList>
            <person name="Kawai M."/>
            <person name="Futagami T."/>
            <person name="Toyoda A."/>
            <person name="Takaki Y."/>
            <person name="Nishi S."/>
            <person name="Hori S."/>
            <person name="Arai W."/>
            <person name="Tsubouchi T."/>
            <person name="Morono Y."/>
            <person name="Uchiyama I."/>
            <person name="Ito T."/>
            <person name="Fujiyama A."/>
            <person name="Inagaki F."/>
            <person name="Takami H."/>
        </authorList>
    </citation>
    <scope>NUCLEOTIDE SEQUENCE</scope>
    <source>
        <strain evidence="1">Expedition CK06-06</strain>
    </source>
</reference>
<proteinExistence type="predicted"/>
<gene>
    <name evidence="1" type="ORF">S12H4_04871</name>
</gene>
<name>X1R1R8_9ZZZZ</name>
<sequence length="61" mass="7022">LSKRVSRAMELVGDSRLEFYQNCADLEKLAQRLSVNRIFRQAFLDTLEGMDGSTPIWEQST</sequence>
<organism evidence="1">
    <name type="scientific">marine sediment metagenome</name>
    <dbReference type="NCBI Taxonomy" id="412755"/>
    <lineage>
        <taxon>unclassified sequences</taxon>
        <taxon>metagenomes</taxon>
        <taxon>ecological metagenomes</taxon>
    </lineage>
</organism>
<dbReference type="EMBL" id="BARW01001551">
    <property type="protein sequence ID" value="GAI61011.1"/>
    <property type="molecule type" value="Genomic_DNA"/>
</dbReference>
<comment type="caution">
    <text evidence="1">The sequence shown here is derived from an EMBL/GenBank/DDBJ whole genome shotgun (WGS) entry which is preliminary data.</text>
</comment>
<accession>X1R1R8</accession>